<accession>A0A6J4JGH1</accession>
<dbReference type="SUPFAM" id="SSF48498">
    <property type="entry name" value="Tetracyclin repressor-like, C-terminal domain"/>
    <property type="match status" value="1"/>
</dbReference>
<dbReference type="EMBL" id="CADCTP010000316">
    <property type="protein sequence ID" value="CAA9279952.1"/>
    <property type="molecule type" value="Genomic_DNA"/>
</dbReference>
<dbReference type="InterPro" id="IPR011075">
    <property type="entry name" value="TetR_C"/>
</dbReference>
<sequence>MAQRGRPRGFDRDHALRRAMELFWQVGYEGASLTALTTAMGITPPSLYAAFGDKEALFREAVGLYDRTEGAEADRALWTEPTARGAVREMLLANVAASTDPHKPSGCMIVLAAMTGPARGDQVRAFLAESRRTSAEALRRRLDDGRRSGELPPDTDIDTLAGFYVTVLHGLSIQARDGAGRAALAAVVEQAMRAWPAAGHPPADLVRAGAPTARAGRRPGGPSGP</sequence>
<keyword evidence="2 4" id="KW-0238">DNA-binding</keyword>
<dbReference type="Pfam" id="PF16925">
    <property type="entry name" value="TetR_C_13"/>
    <property type="match status" value="1"/>
</dbReference>
<dbReference type="InterPro" id="IPR036271">
    <property type="entry name" value="Tet_transcr_reg_TetR-rel_C_sf"/>
</dbReference>
<keyword evidence="1" id="KW-0805">Transcription regulation</keyword>
<evidence type="ECO:0000256" key="1">
    <source>
        <dbReference type="ARBA" id="ARBA00023015"/>
    </source>
</evidence>
<dbReference type="PROSITE" id="PS01081">
    <property type="entry name" value="HTH_TETR_1"/>
    <property type="match status" value="1"/>
</dbReference>
<protein>
    <submittedName>
        <fullName evidence="7">Transcriptional regulator, AcrR family</fullName>
    </submittedName>
</protein>
<evidence type="ECO:0000256" key="2">
    <source>
        <dbReference type="ARBA" id="ARBA00023125"/>
    </source>
</evidence>
<feature type="domain" description="HTH tetR-type" evidence="6">
    <location>
        <begin position="9"/>
        <end position="69"/>
    </location>
</feature>
<proteinExistence type="predicted"/>
<reference evidence="7" key="1">
    <citation type="submission" date="2020-02" db="EMBL/GenBank/DDBJ databases">
        <authorList>
            <person name="Meier V. D."/>
        </authorList>
    </citation>
    <scope>NUCLEOTIDE SEQUENCE</scope>
    <source>
        <strain evidence="7">AVDCRST_MAG41</strain>
    </source>
</reference>
<dbReference type="PANTHER" id="PTHR47506">
    <property type="entry name" value="TRANSCRIPTIONAL REGULATORY PROTEIN"/>
    <property type="match status" value="1"/>
</dbReference>
<dbReference type="GO" id="GO:0003677">
    <property type="term" value="F:DNA binding"/>
    <property type="evidence" value="ECO:0007669"/>
    <property type="project" value="UniProtKB-UniRule"/>
</dbReference>
<evidence type="ECO:0000259" key="6">
    <source>
        <dbReference type="PROSITE" id="PS50977"/>
    </source>
</evidence>
<dbReference type="InterPro" id="IPR009057">
    <property type="entry name" value="Homeodomain-like_sf"/>
</dbReference>
<feature type="region of interest" description="Disordered" evidence="5">
    <location>
        <begin position="199"/>
        <end position="225"/>
    </location>
</feature>
<dbReference type="SUPFAM" id="SSF46689">
    <property type="entry name" value="Homeodomain-like"/>
    <property type="match status" value="1"/>
</dbReference>
<dbReference type="InterPro" id="IPR001647">
    <property type="entry name" value="HTH_TetR"/>
</dbReference>
<evidence type="ECO:0000256" key="3">
    <source>
        <dbReference type="ARBA" id="ARBA00023163"/>
    </source>
</evidence>
<evidence type="ECO:0000313" key="7">
    <source>
        <dbReference type="EMBL" id="CAA9279952.1"/>
    </source>
</evidence>
<evidence type="ECO:0000256" key="5">
    <source>
        <dbReference type="SAM" id="MobiDB-lite"/>
    </source>
</evidence>
<feature type="DNA-binding region" description="H-T-H motif" evidence="4">
    <location>
        <begin position="32"/>
        <end position="51"/>
    </location>
</feature>
<dbReference type="AlphaFoldDB" id="A0A6J4JGH1"/>
<dbReference type="Pfam" id="PF00440">
    <property type="entry name" value="TetR_N"/>
    <property type="match status" value="1"/>
</dbReference>
<dbReference type="PANTHER" id="PTHR47506:SF1">
    <property type="entry name" value="HTH-TYPE TRANSCRIPTIONAL REGULATOR YJDC"/>
    <property type="match status" value="1"/>
</dbReference>
<organism evidence="7">
    <name type="scientific">uncultured Mycobacteriales bacterium</name>
    <dbReference type="NCBI Taxonomy" id="581187"/>
    <lineage>
        <taxon>Bacteria</taxon>
        <taxon>Bacillati</taxon>
        <taxon>Actinomycetota</taxon>
        <taxon>Actinomycetes</taxon>
        <taxon>Mycobacteriales</taxon>
        <taxon>environmental samples</taxon>
    </lineage>
</organism>
<dbReference type="PROSITE" id="PS50977">
    <property type="entry name" value="HTH_TETR_2"/>
    <property type="match status" value="1"/>
</dbReference>
<gene>
    <name evidence="7" type="ORF">AVDCRST_MAG41-3532</name>
</gene>
<evidence type="ECO:0000256" key="4">
    <source>
        <dbReference type="PROSITE-ProRule" id="PRU00335"/>
    </source>
</evidence>
<dbReference type="Gene3D" id="1.10.10.60">
    <property type="entry name" value="Homeodomain-like"/>
    <property type="match status" value="1"/>
</dbReference>
<name>A0A6J4JGH1_9ACTN</name>
<dbReference type="InterPro" id="IPR023772">
    <property type="entry name" value="DNA-bd_HTH_TetR-type_CS"/>
</dbReference>
<dbReference type="Gene3D" id="1.10.357.10">
    <property type="entry name" value="Tetracycline Repressor, domain 2"/>
    <property type="match status" value="1"/>
</dbReference>
<keyword evidence="3" id="KW-0804">Transcription</keyword>